<proteinExistence type="predicted"/>
<evidence type="ECO:0000313" key="12">
    <source>
        <dbReference type="Proteomes" id="UP000243515"/>
    </source>
</evidence>
<dbReference type="PANTHER" id="PTHR22770">
    <property type="entry name" value="UBIQUITIN CONJUGATING ENZYME 7 INTERACTING PROTEIN-RELATED"/>
    <property type="match status" value="1"/>
</dbReference>
<dbReference type="OrthoDB" id="10009520at2759"/>
<evidence type="ECO:0000256" key="8">
    <source>
        <dbReference type="SAM" id="Coils"/>
    </source>
</evidence>
<keyword evidence="3" id="KW-0479">Metal-binding</keyword>
<evidence type="ECO:0000256" key="5">
    <source>
        <dbReference type="ARBA" id="ARBA00022771"/>
    </source>
</evidence>
<dbReference type="InterPro" id="IPR047546">
    <property type="entry name" value="Rcat_RBR_RNF216"/>
</dbReference>
<feature type="compositionally biased region" description="Polar residues" evidence="9">
    <location>
        <begin position="1"/>
        <end position="13"/>
    </location>
</feature>
<dbReference type="SUPFAM" id="SSF57850">
    <property type="entry name" value="RING/U-box"/>
    <property type="match status" value="1"/>
</dbReference>
<dbReference type="InterPro" id="IPR044066">
    <property type="entry name" value="TRIAD_supradom"/>
</dbReference>
<dbReference type="Proteomes" id="UP000243515">
    <property type="component" value="Unassembled WGS sequence"/>
</dbReference>
<sequence length="768" mass="87009">MRTLQLPSFSRAASASPLPSGENDNVSRDGTAGTATESGEGNSVAAPPANSTTLNEALRNNPFGNTPRSRAIEALTRQLDEQRQELQELNDALVTLAQLFPDVRVEVFRELLTRFEGQSRLQVCVEQLLRYKKEWVKGRWNTPDGREADDDVSVPGTVGERKDVISIPPDERFRSEEYKARVKATLVKEFNGLSRSAVDGVLAEVNFSYARARPILRELARRSWRVTINNLFPSFKRKKDKDEHPQLRWQRLADGELVPQLKETGCEELDGELYRDLVEPRIRQIKEEQLKRDIQLAEELNQREATEANALYECDCCLSDAPFEQISTCSVSVHVICHSCIRQTLHEALFGQGWGNSIDAERSTLRCLAPLSQGTCEGSLSPEIVKNAILASKAGPEMYHRFEDRLALETLQKSQLKLVRCPFCPYAEVDPVYHPSSKGITWRFRRGNLVSTIFMIIILLDMIPLLIIPILITLLLSPPSISTVFTTSLRNLCLKSRSQRFSCANPSCKRVSCITCKRPWRDPHICYEPLLLSLRTTVEAARTAAIKRTCPRCGLAFVKSSGCNKLTCPCGYSMCYLCRKALDPRLKWANNAVRQLLPRPARRGWDNDPAVPDGILDPDGNNEAPQGDSDDEEEEAGGYKHFCEHFRTNPGTRCTECNKCDLYLAEDEEAVARRAGEKAERDWRMRQEMLSSRVTGSAASTRADNMRNAMPLPGIPPAYDWNSQPNGKSWRRPWRYWFGEVWQEGKWKKEAQMMIDWLAERVIVIEDV</sequence>
<dbReference type="Gene3D" id="1.20.120.1750">
    <property type="match status" value="1"/>
</dbReference>
<feature type="coiled-coil region" evidence="8">
    <location>
        <begin position="72"/>
        <end position="99"/>
    </location>
</feature>
<protein>
    <recommendedName>
        <fullName evidence="10">RING-type domain-containing protein</fullName>
    </recommendedName>
</protein>
<comment type="caution">
    <text evidence="11">The sequence shown here is derived from an EMBL/GenBank/DDBJ whole genome shotgun (WGS) entry which is preliminary data.</text>
</comment>
<evidence type="ECO:0000313" key="11">
    <source>
        <dbReference type="EMBL" id="OXV11015.1"/>
    </source>
</evidence>
<keyword evidence="2" id="KW-0808">Transferase</keyword>
<feature type="compositionally biased region" description="Low complexity" evidence="9">
    <location>
        <begin position="30"/>
        <end position="41"/>
    </location>
</feature>
<dbReference type="CDD" id="cd16630">
    <property type="entry name" value="RING-HC_RBR_RNF216"/>
    <property type="match status" value="1"/>
</dbReference>
<dbReference type="PROSITE" id="PS51873">
    <property type="entry name" value="TRIAD"/>
    <property type="match status" value="1"/>
</dbReference>
<evidence type="ECO:0000256" key="4">
    <source>
        <dbReference type="ARBA" id="ARBA00022737"/>
    </source>
</evidence>
<evidence type="ECO:0000256" key="9">
    <source>
        <dbReference type="SAM" id="MobiDB-lite"/>
    </source>
</evidence>
<dbReference type="EMBL" id="NPHW01002650">
    <property type="protein sequence ID" value="OXV11015.1"/>
    <property type="molecule type" value="Genomic_DNA"/>
</dbReference>
<organism evidence="11 12">
    <name type="scientific">Elaphomyces granulatus</name>
    <dbReference type="NCBI Taxonomy" id="519963"/>
    <lineage>
        <taxon>Eukaryota</taxon>
        <taxon>Fungi</taxon>
        <taxon>Dikarya</taxon>
        <taxon>Ascomycota</taxon>
        <taxon>Pezizomycotina</taxon>
        <taxon>Eurotiomycetes</taxon>
        <taxon>Eurotiomycetidae</taxon>
        <taxon>Eurotiales</taxon>
        <taxon>Elaphomycetaceae</taxon>
        <taxon>Elaphomyces</taxon>
    </lineage>
</organism>
<evidence type="ECO:0000256" key="3">
    <source>
        <dbReference type="ARBA" id="ARBA00022723"/>
    </source>
</evidence>
<dbReference type="Pfam" id="PF26200">
    <property type="entry name" value="Rcat_RNF216"/>
    <property type="match status" value="2"/>
</dbReference>
<feature type="domain" description="RING-type" evidence="10">
    <location>
        <begin position="310"/>
        <end position="597"/>
    </location>
</feature>
<gene>
    <name evidence="11" type="ORF">Egran_01227</name>
</gene>
<dbReference type="InterPro" id="IPR058758">
    <property type="entry name" value="UBA_RNF216"/>
</dbReference>
<keyword evidence="12" id="KW-1185">Reference proteome</keyword>
<dbReference type="InterPro" id="IPR051628">
    <property type="entry name" value="LUBAC_E3_Ligases"/>
</dbReference>
<evidence type="ECO:0000256" key="7">
    <source>
        <dbReference type="ARBA" id="ARBA00022833"/>
    </source>
</evidence>
<dbReference type="InterPro" id="IPR047544">
    <property type="entry name" value="RING-HC_RBR_RNF216"/>
</dbReference>
<keyword evidence="7" id="KW-0862">Zinc</keyword>
<dbReference type="Pfam" id="PF26112">
    <property type="entry name" value="UBA_RNF216"/>
    <property type="match status" value="1"/>
</dbReference>
<dbReference type="Pfam" id="PF26191">
    <property type="entry name" value="RING-HC_RBR_RNF216"/>
    <property type="match status" value="1"/>
</dbReference>
<comment type="pathway">
    <text evidence="1">Protein modification; protein ubiquitination.</text>
</comment>
<evidence type="ECO:0000256" key="1">
    <source>
        <dbReference type="ARBA" id="ARBA00004906"/>
    </source>
</evidence>
<accession>A0A232M3N4</accession>
<evidence type="ECO:0000256" key="6">
    <source>
        <dbReference type="ARBA" id="ARBA00022786"/>
    </source>
</evidence>
<dbReference type="AlphaFoldDB" id="A0A232M3N4"/>
<dbReference type="GO" id="GO:0016740">
    <property type="term" value="F:transferase activity"/>
    <property type="evidence" value="ECO:0007669"/>
    <property type="project" value="UniProtKB-KW"/>
</dbReference>
<reference evidence="11 12" key="1">
    <citation type="journal article" date="2015" name="Environ. Microbiol.">
        <title>Metagenome sequence of Elaphomyces granulatus from sporocarp tissue reveals Ascomycota ectomycorrhizal fingerprints of genome expansion and a Proteobacteria-rich microbiome.</title>
        <authorList>
            <person name="Quandt C.A."/>
            <person name="Kohler A."/>
            <person name="Hesse C.N."/>
            <person name="Sharpton T.J."/>
            <person name="Martin F."/>
            <person name="Spatafora J.W."/>
        </authorList>
    </citation>
    <scope>NUCLEOTIDE SEQUENCE [LARGE SCALE GENOMIC DNA]</scope>
    <source>
        <strain evidence="11 12">OSC145934</strain>
    </source>
</reference>
<dbReference type="CDD" id="cd20353">
    <property type="entry name" value="Rcat_RBR_RNF216"/>
    <property type="match status" value="1"/>
</dbReference>
<evidence type="ECO:0000256" key="2">
    <source>
        <dbReference type="ARBA" id="ARBA00022679"/>
    </source>
</evidence>
<evidence type="ECO:0000259" key="10">
    <source>
        <dbReference type="PROSITE" id="PS51873"/>
    </source>
</evidence>
<name>A0A232M3N4_9EURO</name>
<keyword evidence="6" id="KW-0833">Ubl conjugation pathway</keyword>
<dbReference type="PANTHER" id="PTHR22770:SF42">
    <property type="entry name" value="FINGER PROTEIN (ZIN), PUTATIVE (AFU_ORTHOLOGUE AFUA_4G03910)-RELATED"/>
    <property type="match status" value="1"/>
</dbReference>
<dbReference type="GO" id="GO:0008270">
    <property type="term" value="F:zinc ion binding"/>
    <property type="evidence" value="ECO:0007669"/>
    <property type="project" value="UniProtKB-KW"/>
</dbReference>
<feature type="region of interest" description="Disordered" evidence="9">
    <location>
        <begin position="601"/>
        <end position="634"/>
    </location>
</feature>
<keyword evidence="8" id="KW-0175">Coiled coil</keyword>
<feature type="region of interest" description="Disordered" evidence="9">
    <location>
        <begin position="1"/>
        <end position="52"/>
    </location>
</feature>
<keyword evidence="4" id="KW-0677">Repeat</keyword>
<keyword evidence="5" id="KW-0863">Zinc-finger</keyword>